<reference evidence="2" key="1">
    <citation type="journal article" date="2021" name="Genome Biol. Evol.">
        <title>The assembled and annotated genome of the fairy-ring fungus Marasmius oreades.</title>
        <authorList>
            <person name="Hiltunen M."/>
            <person name="Ament-Velasquez S.L."/>
            <person name="Johannesson H."/>
        </authorList>
    </citation>
    <scope>NUCLEOTIDE SEQUENCE</scope>
    <source>
        <strain evidence="2">03SP1</strain>
    </source>
</reference>
<protein>
    <recommendedName>
        <fullName evidence="1">AMP-dependent synthetase/ligase domain-containing protein</fullName>
    </recommendedName>
</protein>
<proteinExistence type="predicted"/>
<dbReference type="AlphaFoldDB" id="A0A9P7USB2"/>
<dbReference type="EMBL" id="CM032187">
    <property type="protein sequence ID" value="KAG7090019.1"/>
    <property type="molecule type" value="Genomic_DNA"/>
</dbReference>
<accession>A0A9P7USB2</accession>
<dbReference type="KEGG" id="more:E1B28_011640"/>
<sequence>MLTTPLYLLANTASEKPNALAFKIPIIDFETDQIADWKSITYSKFASDVLRLAAEWLRIFQTDGIPQGSVVAICLGGYEYLDAVHVYSIQRAGYVPHTFSRLPGIEVIKDLLKESDTKALVRASQFKDVLASIQDIPIYDAVTSLDLGDVGSSPKLPPLQRPTNPNDLSIITHTSGSTSGRPKLVRINHRWINATIQKAHNPLTPGSSTGPVIVNWMSVSLYTPKF</sequence>
<organism evidence="2 3">
    <name type="scientific">Marasmius oreades</name>
    <name type="common">fairy-ring Marasmius</name>
    <dbReference type="NCBI Taxonomy" id="181124"/>
    <lineage>
        <taxon>Eukaryota</taxon>
        <taxon>Fungi</taxon>
        <taxon>Dikarya</taxon>
        <taxon>Basidiomycota</taxon>
        <taxon>Agaricomycotina</taxon>
        <taxon>Agaricomycetes</taxon>
        <taxon>Agaricomycetidae</taxon>
        <taxon>Agaricales</taxon>
        <taxon>Marasmiineae</taxon>
        <taxon>Marasmiaceae</taxon>
        <taxon>Marasmius</taxon>
    </lineage>
</organism>
<dbReference type="Proteomes" id="UP001049176">
    <property type="component" value="Chromosome 7"/>
</dbReference>
<dbReference type="InterPro" id="IPR042099">
    <property type="entry name" value="ANL_N_sf"/>
</dbReference>
<dbReference type="GeneID" id="66080715"/>
<dbReference type="SUPFAM" id="SSF56801">
    <property type="entry name" value="Acetyl-CoA synthetase-like"/>
    <property type="match status" value="1"/>
</dbReference>
<dbReference type="InterPro" id="IPR000873">
    <property type="entry name" value="AMP-dep_synth/lig_dom"/>
</dbReference>
<dbReference type="Pfam" id="PF00501">
    <property type="entry name" value="AMP-binding"/>
    <property type="match status" value="1"/>
</dbReference>
<keyword evidence="3" id="KW-1185">Reference proteome</keyword>
<dbReference type="OrthoDB" id="3045156at2759"/>
<name>A0A9P7USB2_9AGAR</name>
<evidence type="ECO:0000313" key="2">
    <source>
        <dbReference type="EMBL" id="KAG7090019.1"/>
    </source>
</evidence>
<dbReference type="Gene3D" id="3.40.50.12780">
    <property type="entry name" value="N-terminal domain of ligase-like"/>
    <property type="match status" value="1"/>
</dbReference>
<evidence type="ECO:0000313" key="3">
    <source>
        <dbReference type="Proteomes" id="UP001049176"/>
    </source>
</evidence>
<evidence type="ECO:0000259" key="1">
    <source>
        <dbReference type="Pfam" id="PF00501"/>
    </source>
</evidence>
<feature type="domain" description="AMP-dependent synthetase/ligase" evidence="1">
    <location>
        <begin position="12"/>
        <end position="200"/>
    </location>
</feature>
<dbReference type="RefSeq" id="XP_043006489.1">
    <property type="nucleotide sequence ID" value="XM_043156700.1"/>
</dbReference>
<gene>
    <name evidence="2" type="ORF">E1B28_011640</name>
</gene>
<comment type="caution">
    <text evidence="2">The sequence shown here is derived from an EMBL/GenBank/DDBJ whole genome shotgun (WGS) entry which is preliminary data.</text>
</comment>